<organism evidence="3 4">
    <name type="scientific">Streptantibioticus cattleyicolor (strain ATCC 35852 / DSM 46488 / JCM 4925 / NBRC 14057 / NRRL 8057)</name>
    <name type="common">Streptomyces cattleya</name>
    <dbReference type="NCBI Taxonomy" id="1003195"/>
    <lineage>
        <taxon>Bacteria</taxon>
        <taxon>Bacillati</taxon>
        <taxon>Actinomycetota</taxon>
        <taxon>Actinomycetes</taxon>
        <taxon>Kitasatosporales</taxon>
        <taxon>Streptomycetaceae</taxon>
        <taxon>Streptantibioticus</taxon>
    </lineage>
</organism>
<name>F8JQK5_STREN</name>
<accession>F8JQK5</accession>
<evidence type="ECO:0000259" key="2">
    <source>
        <dbReference type="SMART" id="SM00470"/>
    </source>
</evidence>
<dbReference type="SMART" id="SM00470">
    <property type="entry name" value="ParB"/>
    <property type="match status" value="1"/>
</dbReference>
<dbReference type="InterPro" id="IPR003115">
    <property type="entry name" value="ParB_N"/>
</dbReference>
<dbReference type="Proteomes" id="UP000007842">
    <property type="component" value="Chromosome"/>
</dbReference>
<dbReference type="STRING" id="1003195.SCATT_54810"/>
<evidence type="ECO:0000313" key="3">
    <source>
        <dbReference type="EMBL" id="AEW97852.1"/>
    </source>
</evidence>
<dbReference type="KEGG" id="sct:SCAT_5483"/>
<dbReference type="OrthoDB" id="3701787at2"/>
<reference evidence="4" key="1">
    <citation type="submission" date="2011-12" db="EMBL/GenBank/DDBJ databases">
        <title>Complete genome sequence of Streptomyces cattleya strain DSM 46488.</title>
        <authorList>
            <person name="Ou H.-Y."/>
            <person name="Li P."/>
            <person name="Zhao C."/>
            <person name="O'Hagan D."/>
            <person name="Deng Z."/>
        </authorList>
    </citation>
    <scope>NUCLEOTIDE SEQUENCE [LARGE SCALE GENOMIC DNA]</scope>
    <source>
        <strain evidence="4">ATCC 35852 / DSM 46488 / JCM 4925 / NBRC 14057 / NRRL 8057</strain>
    </source>
</reference>
<dbReference type="PATRIC" id="fig|1003195.11.peg.6902"/>
<gene>
    <name evidence="3" type="ordered locus">SCATT_54810</name>
</gene>
<accession>G8WY81</accession>
<feature type="compositionally biased region" description="Basic and acidic residues" evidence="1">
    <location>
        <begin position="256"/>
        <end position="269"/>
    </location>
</feature>
<feature type="domain" description="ParB-like N-terminal" evidence="2">
    <location>
        <begin position="33"/>
        <end position="117"/>
    </location>
</feature>
<proteinExistence type="predicted"/>
<evidence type="ECO:0000313" key="4">
    <source>
        <dbReference type="Proteomes" id="UP000007842"/>
    </source>
</evidence>
<dbReference type="EMBL" id="CP003219">
    <property type="protein sequence ID" value="AEW97852.1"/>
    <property type="molecule type" value="Genomic_DNA"/>
</dbReference>
<dbReference type="RefSeq" id="WP_014146185.1">
    <property type="nucleotide sequence ID" value="NC_016111.1"/>
</dbReference>
<keyword evidence="4" id="KW-1185">Reference proteome</keyword>
<dbReference type="InterPro" id="IPR036086">
    <property type="entry name" value="ParB/Sulfiredoxin_sf"/>
</dbReference>
<dbReference type="HOGENOM" id="CLU_053341_0_0_11"/>
<dbReference type="SUPFAM" id="SSF110849">
    <property type="entry name" value="ParB/Sulfiredoxin"/>
    <property type="match status" value="1"/>
</dbReference>
<sequence length="361" mass="39121">MTVTALETPSLHAVPEADTAEQAVARRQLSAVHRVPLAALRPADSPRTGRQDSAHLRLLAVSDATFPPILVHRPTMRVIDGTYRLKVAELRGQSEIEAQFFDGTAEEAFVLAVEANTGHGLPLTLAERTAAALRILRSHPQWSDRAVARVAGLSDKTVGSLRRRAPEGIGPAPARVGLDGRVRPLSTAEGRREAGRLLTESPGTSLRRIAQQAGISPATVRDVRDRLRRGEDPVPGRESATAPVRRAGRTPGEGAPVREVRPREPGRETAVREAAARERAARETAALFHNLTRDPALRHTETGRQILRLLGPGSLTDAQWRTLTDAVPAHRTRDVAALAEECADAWLEFARTLRGRSAVAR</sequence>
<evidence type="ECO:0000256" key="1">
    <source>
        <dbReference type="SAM" id="MobiDB-lite"/>
    </source>
</evidence>
<protein>
    <submittedName>
        <fullName evidence="3">StrR</fullName>
    </submittedName>
</protein>
<feature type="compositionally biased region" description="Basic and acidic residues" evidence="1">
    <location>
        <begin position="224"/>
        <end position="235"/>
    </location>
</feature>
<dbReference type="KEGG" id="scy:SCATT_54810"/>
<dbReference type="eggNOG" id="COG1475">
    <property type="taxonomic scope" value="Bacteria"/>
</dbReference>
<feature type="region of interest" description="Disordered" evidence="1">
    <location>
        <begin position="224"/>
        <end position="269"/>
    </location>
</feature>
<dbReference type="AlphaFoldDB" id="F8JQK5"/>